<dbReference type="RefSeq" id="WP_247466664.1">
    <property type="nucleotide sequence ID" value="NZ_JBHMAR010000002.1"/>
</dbReference>
<protein>
    <submittedName>
        <fullName evidence="2">Uncharacterized protein</fullName>
    </submittedName>
</protein>
<organism evidence="2 3">
    <name type="scientific">Streptomyces thermocoprophilus</name>
    <dbReference type="NCBI Taxonomy" id="78356"/>
    <lineage>
        <taxon>Bacteria</taxon>
        <taxon>Bacillati</taxon>
        <taxon>Actinomycetota</taxon>
        <taxon>Actinomycetes</taxon>
        <taxon>Kitasatosporales</taxon>
        <taxon>Streptomycetaceae</taxon>
        <taxon>Streptomyces</taxon>
    </lineage>
</organism>
<sequence length="71" mass="7353">MAGDAGSPVGAEDLSAWIAREGAAQVLRAFVLRQAPDAAVRVPRERLSARRRDELAVAPGESQPAAGSVNS</sequence>
<feature type="region of interest" description="Disordered" evidence="1">
    <location>
        <begin position="50"/>
        <end position="71"/>
    </location>
</feature>
<comment type="caution">
    <text evidence="2">The sequence shown here is derived from an EMBL/GenBank/DDBJ whole genome shotgun (WGS) entry which is preliminary data.</text>
</comment>
<proteinExistence type="predicted"/>
<gene>
    <name evidence="2" type="ORF">ACFFRO_03480</name>
</gene>
<name>A0ABV5V8P5_9ACTN</name>
<reference evidence="2 3" key="1">
    <citation type="submission" date="2024-09" db="EMBL/GenBank/DDBJ databases">
        <authorList>
            <person name="Sun Q."/>
            <person name="Mori K."/>
        </authorList>
    </citation>
    <scope>NUCLEOTIDE SEQUENCE [LARGE SCALE GENOMIC DNA]</scope>
    <source>
        <strain evidence="2 3">JCM 10918</strain>
    </source>
</reference>
<evidence type="ECO:0000313" key="3">
    <source>
        <dbReference type="Proteomes" id="UP001589703"/>
    </source>
</evidence>
<dbReference type="Proteomes" id="UP001589703">
    <property type="component" value="Unassembled WGS sequence"/>
</dbReference>
<evidence type="ECO:0000313" key="2">
    <source>
        <dbReference type="EMBL" id="MFB9734209.1"/>
    </source>
</evidence>
<accession>A0ABV5V8P5</accession>
<dbReference type="EMBL" id="JBHMAR010000002">
    <property type="protein sequence ID" value="MFB9734209.1"/>
    <property type="molecule type" value="Genomic_DNA"/>
</dbReference>
<evidence type="ECO:0000256" key="1">
    <source>
        <dbReference type="SAM" id="MobiDB-lite"/>
    </source>
</evidence>
<keyword evidence="3" id="KW-1185">Reference proteome</keyword>